<gene>
    <name evidence="2" type="ORF">EA462_10210</name>
</gene>
<feature type="transmembrane region" description="Helical" evidence="1">
    <location>
        <begin position="7"/>
        <end position="36"/>
    </location>
</feature>
<organism evidence="2 3">
    <name type="scientific">Natrarchaeobius halalkaliphilus</name>
    <dbReference type="NCBI Taxonomy" id="1679091"/>
    <lineage>
        <taxon>Archaea</taxon>
        <taxon>Methanobacteriati</taxon>
        <taxon>Methanobacteriota</taxon>
        <taxon>Stenosarchaea group</taxon>
        <taxon>Halobacteria</taxon>
        <taxon>Halobacteriales</taxon>
        <taxon>Natrialbaceae</taxon>
        <taxon>Natrarchaeobius</taxon>
    </lineage>
</organism>
<keyword evidence="1" id="KW-0812">Transmembrane</keyword>
<dbReference type="AlphaFoldDB" id="A0A3N6LMP1"/>
<dbReference type="EMBL" id="REFY01000003">
    <property type="protein sequence ID" value="RQG90338.1"/>
    <property type="molecule type" value="Genomic_DNA"/>
</dbReference>
<feature type="transmembrane region" description="Helical" evidence="1">
    <location>
        <begin position="56"/>
        <end position="76"/>
    </location>
</feature>
<reference evidence="2 3" key="1">
    <citation type="submission" date="2018-10" db="EMBL/GenBank/DDBJ databases">
        <title>Natrarchaeobius chitinivorans gen. nov., sp. nov., and Natrarchaeobius haloalkaliphilus sp. nov., alkaliphilic, chitin-utilizing haloarchaea from hypersaline alkaline lakes.</title>
        <authorList>
            <person name="Sorokin D.Y."/>
            <person name="Elcheninov A.G."/>
            <person name="Kostrikina N.A."/>
            <person name="Bale N.J."/>
            <person name="Sinninghe Damste J.S."/>
            <person name="Khijniak T.V."/>
            <person name="Kublanov I.V."/>
            <person name="Toshchakov S.V."/>
        </authorList>
    </citation>
    <scope>NUCLEOTIDE SEQUENCE [LARGE SCALE GENOMIC DNA]</scope>
    <source>
        <strain evidence="2 3">AArcht-Sl</strain>
    </source>
</reference>
<keyword evidence="1" id="KW-0472">Membrane</keyword>
<proteinExistence type="predicted"/>
<evidence type="ECO:0000313" key="2">
    <source>
        <dbReference type="EMBL" id="RQG90338.1"/>
    </source>
</evidence>
<evidence type="ECO:0000313" key="3">
    <source>
        <dbReference type="Proteomes" id="UP000273828"/>
    </source>
</evidence>
<dbReference type="Proteomes" id="UP000273828">
    <property type="component" value="Unassembled WGS sequence"/>
</dbReference>
<keyword evidence="3" id="KW-1185">Reference proteome</keyword>
<name>A0A3N6LMP1_9EURY</name>
<evidence type="ECO:0000256" key="1">
    <source>
        <dbReference type="SAM" id="Phobius"/>
    </source>
</evidence>
<comment type="caution">
    <text evidence="2">The sequence shown here is derived from an EMBL/GenBank/DDBJ whole genome shotgun (WGS) entry which is preliminary data.</text>
</comment>
<dbReference type="RefSeq" id="WP_124178445.1">
    <property type="nucleotide sequence ID" value="NZ_REFY01000003.1"/>
</dbReference>
<accession>A0A3N6LMP1</accession>
<keyword evidence="1" id="KW-1133">Transmembrane helix</keyword>
<protein>
    <submittedName>
        <fullName evidence="2">Uncharacterized protein</fullName>
    </submittedName>
</protein>
<sequence length="77" mass="8135">MDAREYWNLIVSVVAIGIGISVVDTSIVAAICLVTYGSLAGLQLFNEEFEAFVSNHSAAVSAFQTLLLIGALAALYL</sequence>